<gene>
    <name evidence="2" type="ORF">EYW47_23370</name>
</gene>
<sequence>MQTYLNPMDKARRNLLIGASSLALGVAVGGHSTANAESVAPSTTRARTRLVLLGVGGGRTSWRGCGCGGISSAVVVGNDVYLVDFGRGWLDAYFACGLGSPGAATLPGGLDTLRTAFITHLHADHVVDYSELLLFGATDGVPRRKSPVQIYGPGCVPAAQTAFYADRQRSELISPDRPQPGTRDMTEALYRGFASDLNDNITDSGMPNPHRYIDVHDIVLPEGLNASFANPAPGMRPFPIYRDENVLVSAILVNHRPMFPAFAFRFESADGIIVFSGDTTKCDNLVELAKGADILVHEAIDLDWATSLFPQPLSLAHAAKLRHLKQGHTEATKLGEIASAAEVKTLVLSHLAPPTLPESKWLSQIHGFDGGIVVGKPHLMIGL</sequence>
<keyword evidence="3" id="KW-1185">Reference proteome</keyword>
<proteinExistence type="predicted"/>
<dbReference type="OrthoDB" id="9803916at2"/>
<dbReference type="GO" id="GO:0042781">
    <property type="term" value="F:3'-tRNA processing endoribonuclease activity"/>
    <property type="evidence" value="ECO:0007669"/>
    <property type="project" value="TreeGrafter"/>
</dbReference>
<dbReference type="SUPFAM" id="SSF56281">
    <property type="entry name" value="Metallo-hydrolase/oxidoreductase"/>
    <property type="match status" value="1"/>
</dbReference>
<reference evidence="2 3" key="1">
    <citation type="submission" date="2019-03" db="EMBL/GenBank/DDBJ databases">
        <title>Paraburkholderia sp. 4M-K11, isolated from subtropical forest soil.</title>
        <authorList>
            <person name="Gao Z.-H."/>
            <person name="Qiu L.-H."/>
        </authorList>
    </citation>
    <scope>NUCLEOTIDE SEQUENCE [LARGE SCALE GENOMIC DNA]</scope>
    <source>
        <strain evidence="2 3">4M-K11</strain>
    </source>
</reference>
<dbReference type="PANTHER" id="PTHR46018">
    <property type="entry name" value="ZINC PHOSPHODIESTERASE ELAC PROTEIN 1"/>
    <property type="match status" value="1"/>
</dbReference>
<organism evidence="2 3">
    <name type="scientific">Paraburkholderia silviterrae</name>
    <dbReference type="NCBI Taxonomy" id="2528715"/>
    <lineage>
        <taxon>Bacteria</taxon>
        <taxon>Pseudomonadati</taxon>
        <taxon>Pseudomonadota</taxon>
        <taxon>Betaproteobacteria</taxon>
        <taxon>Burkholderiales</taxon>
        <taxon>Burkholderiaceae</taxon>
        <taxon>Paraburkholderia</taxon>
    </lineage>
</organism>
<dbReference type="Proteomes" id="UP000295722">
    <property type="component" value="Unassembled WGS sequence"/>
</dbReference>
<evidence type="ECO:0000256" key="1">
    <source>
        <dbReference type="ARBA" id="ARBA00022801"/>
    </source>
</evidence>
<protein>
    <submittedName>
        <fullName evidence="2">MBL fold metallo-hydrolase</fullName>
    </submittedName>
</protein>
<dbReference type="EMBL" id="SMRP01000012">
    <property type="protein sequence ID" value="TDG21292.1"/>
    <property type="molecule type" value="Genomic_DNA"/>
</dbReference>
<dbReference type="InterPro" id="IPR036866">
    <property type="entry name" value="RibonucZ/Hydroxyglut_hydro"/>
</dbReference>
<dbReference type="CDD" id="cd07719">
    <property type="entry name" value="arylsulfatase_AtsA-like_MBL-fold"/>
    <property type="match status" value="1"/>
</dbReference>
<dbReference type="InterPro" id="IPR044094">
    <property type="entry name" value="AtsA-like_MBL-fold"/>
</dbReference>
<dbReference type="PANTHER" id="PTHR46018:SF2">
    <property type="entry name" value="ZINC PHOSPHODIESTERASE ELAC PROTEIN 1"/>
    <property type="match status" value="1"/>
</dbReference>
<keyword evidence="1 2" id="KW-0378">Hydrolase</keyword>
<evidence type="ECO:0000313" key="2">
    <source>
        <dbReference type="EMBL" id="TDG21292.1"/>
    </source>
</evidence>
<evidence type="ECO:0000313" key="3">
    <source>
        <dbReference type="Proteomes" id="UP000295722"/>
    </source>
</evidence>
<dbReference type="Gene3D" id="3.60.15.10">
    <property type="entry name" value="Ribonuclease Z/Hydroxyacylglutathione hydrolase-like"/>
    <property type="match status" value="1"/>
</dbReference>
<dbReference type="AlphaFoldDB" id="A0A4R5M5Q4"/>
<dbReference type="RefSeq" id="WP_133197201.1">
    <property type="nucleotide sequence ID" value="NZ_JBHUCW010000022.1"/>
</dbReference>
<comment type="caution">
    <text evidence="2">The sequence shown here is derived from an EMBL/GenBank/DDBJ whole genome shotgun (WGS) entry which is preliminary data.</text>
</comment>
<accession>A0A4R5M5Q4</accession>
<name>A0A4R5M5Q4_9BURK</name>